<evidence type="ECO:0000313" key="3">
    <source>
        <dbReference type="Proteomes" id="UP001485043"/>
    </source>
</evidence>
<feature type="compositionally biased region" description="Polar residues" evidence="1">
    <location>
        <begin position="280"/>
        <end position="304"/>
    </location>
</feature>
<feature type="compositionally biased region" description="Polar residues" evidence="1">
    <location>
        <begin position="314"/>
        <end position="340"/>
    </location>
</feature>
<keyword evidence="3" id="KW-1185">Reference proteome</keyword>
<gene>
    <name evidence="2" type="ORF">WJX84_009353</name>
</gene>
<evidence type="ECO:0000313" key="2">
    <source>
        <dbReference type="EMBL" id="KAK9843870.1"/>
    </source>
</evidence>
<reference evidence="2 3" key="1">
    <citation type="journal article" date="2024" name="Nat. Commun.">
        <title>Phylogenomics reveals the evolutionary origins of lichenization in chlorophyte algae.</title>
        <authorList>
            <person name="Puginier C."/>
            <person name="Libourel C."/>
            <person name="Otte J."/>
            <person name="Skaloud P."/>
            <person name="Haon M."/>
            <person name="Grisel S."/>
            <person name="Petersen M."/>
            <person name="Berrin J.G."/>
            <person name="Delaux P.M."/>
            <person name="Dal Grande F."/>
            <person name="Keller J."/>
        </authorList>
    </citation>
    <scope>NUCLEOTIDE SEQUENCE [LARGE SCALE GENOMIC DNA]</scope>
    <source>
        <strain evidence="2 3">SAG 2523</strain>
    </source>
</reference>
<feature type="compositionally biased region" description="Polar residues" evidence="1">
    <location>
        <begin position="356"/>
        <end position="373"/>
    </location>
</feature>
<sequence length="444" mass="46476">MSGQLQVRNSAGERTMAKCSQLEEQQAALRYVQRMQGEQLNLMQSWLGDLIDQYNTRPQQQSFPAPDLPLRLCDKLDSLGSGDRSSLATSQGDMQLQLHTSSAVQPRVQSPSTSGGGALGTSRSLLLTNRTTPGTARAPDAHPLDFSDGMSSASDSSPQRTAEPSPSRRHSQAVRSKRPHEGPSSLLVEFVAFLKHELSSFCIGENGSIPMETSASPAAGGAIPATKQSIVKNASRNTSTPPTAPRTRVVDPRQSPPPIASGIAKRGTRPRSTPLGAGGVNSNPAASRLSATHFNGSITRSTDQGGPRAATRSKLGSPTRSCGSVLSSSKAGSQSMQQLSKPHGPAAGTAEPPSPSHSVQSGMTSPGSANRSRQMGFPTPARRSMQGSQVGSQAAKPVKRAFGSSLSRGLGAEPSGADRNGPSPMNSSRSNIRLKVRVEIMFAN</sequence>
<accession>A0AAW1SBL7</accession>
<comment type="caution">
    <text evidence="2">The sequence shown here is derived from an EMBL/GenBank/DDBJ whole genome shotgun (WGS) entry which is preliminary data.</text>
</comment>
<feature type="compositionally biased region" description="Polar residues" evidence="1">
    <location>
        <begin position="99"/>
        <end position="113"/>
    </location>
</feature>
<feature type="region of interest" description="Disordered" evidence="1">
    <location>
        <begin position="99"/>
        <end position="182"/>
    </location>
</feature>
<dbReference type="Proteomes" id="UP001485043">
    <property type="component" value="Unassembled WGS sequence"/>
</dbReference>
<feature type="region of interest" description="Disordered" evidence="1">
    <location>
        <begin position="230"/>
        <end position="430"/>
    </location>
</feature>
<proteinExistence type="predicted"/>
<evidence type="ECO:0000256" key="1">
    <source>
        <dbReference type="SAM" id="MobiDB-lite"/>
    </source>
</evidence>
<dbReference type="AlphaFoldDB" id="A0AAW1SBL7"/>
<feature type="compositionally biased region" description="Basic residues" evidence="1">
    <location>
        <begin position="167"/>
        <end position="178"/>
    </location>
</feature>
<feature type="compositionally biased region" description="Low complexity" evidence="1">
    <location>
        <begin position="146"/>
        <end position="157"/>
    </location>
</feature>
<name>A0AAW1SBL7_9CHLO</name>
<feature type="compositionally biased region" description="Polar residues" evidence="1">
    <location>
        <begin position="230"/>
        <end position="241"/>
    </location>
</feature>
<dbReference type="EMBL" id="JALJOV010001671">
    <property type="protein sequence ID" value="KAK9843870.1"/>
    <property type="molecule type" value="Genomic_DNA"/>
</dbReference>
<feature type="compositionally biased region" description="Low complexity" evidence="1">
    <location>
        <begin position="120"/>
        <end position="132"/>
    </location>
</feature>
<organism evidence="2 3">
    <name type="scientific">Apatococcus fuscideae</name>
    <dbReference type="NCBI Taxonomy" id="2026836"/>
    <lineage>
        <taxon>Eukaryota</taxon>
        <taxon>Viridiplantae</taxon>
        <taxon>Chlorophyta</taxon>
        <taxon>core chlorophytes</taxon>
        <taxon>Trebouxiophyceae</taxon>
        <taxon>Chlorellales</taxon>
        <taxon>Chlorellaceae</taxon>
        <taxon>Apatococcus</taxon>
    </lineage>
</organism>
<protein>
    <submittedName>
        <fullName evidence="2">Uncharacterized protein</fullName>
    </submittedName>
</protein>